<sequence length="159" mass="18625">MTTIDIRGADQTDIQLIRMQQQVREIAKEEQKEVIGVEQTPNEEWVIVSKKEHGRTLQLMVNDCHSPYDGHWDFALQAEYVNAHRLFIDDIKGDPNRGFGSICMAYLKDAAWQHNCLIEGKLAKRDWDHLDRLIHFYKKHHFHVSVNKETQSGHVIWHG</sequence>
<evidence type="ECO:0000313" key="1">
    <source>
        <dbReference type="EMBL" id="PAE90012.1"/>
    </source>
</evidence>
<protein>
    <recommendedName>
        <fullName evidence="3">GNAT family N-acetyltransferase</fullName>
    </recommendedName>
</protein>
<evidence type="ECO:0008006" key="3">
    <source>
        <dbReference type="Google" id="ProtNLM"/>
    </source>
</evidence>
<dbReference type="AlphaFoldDB" id="A0A268P2M5"/>
<organism evidence="1 2">
    <name type="scientific">Shouchella clausii</name>
    <name type="common">Alkalihalobacillus clausii</name>
    <dbReference type="NCBI Taxonomy" id="79880"/>
    <lineage>
        <taxon>Bacteria</taxon>
        <taxon>Bacillati</taxon>
        <taxon>Bacillota</taxon>
        <taxon>Bacilli</taxon>
        <taxon>Bacillales</taxon>
        <taxon>Bacillaceae</taxon>
        <taxon>Shouchella</taxon>
    </lineage>
</organism>
<name>A0A268P2M5_SHOCL</name>
<comment type="caution">
    <text evidence="1">The sequence shown here is derived from an EMBL/GenBank/DDBJ whole genome shotgun (WGS) entry which is preliminary data.</text>
</comment>
<dbReference type="Proteomes" id="UP000216207">
    <property type="component" value="Unassembled WGS sequence"/>
</dbReference>
<dbReference type="RefSeq" id="WP_011246950.1">
    <property type="nucleotide sequence ID" value="NZ_BOQQ01000003.1"/>
</dbReference>
<accession>A0A268P2M5</accession>
<dbReference type="OMA" id="GYGSICM"/>
<proteinExistence type="predicted"/>
<evidence type="ECO:0000313" key="2">
    <source>
        <dbReference type="Proteomes" id="UP000216207"/>
    </source>
</evidence>
<gene>
    <name evidence="1" type="ORF">CHH72_03230</name>
</gene>
<dbReference type="EMBL" id="NPCC01000005">
    <property type="protein sequence ID" value="PAE90012.1"/>
    <property type="molecule type" value="Genomic_DNA"/>
</dbReference>
<reference evidence="1 2" key="1">
    <citation type="submission" date="2017-07" db="EMBL/GenBank/DDBJ databases">
        <title>Isolation and whole genome analysis of endospore-forming bacteria from heroin.</title>
        <authorList>
            <person name="Kalinowski J."/>
            <person name="Ahrens B."/>
            <person name="Al-Dilaimi A."/>
            <person name="Winkler A."/>
            <person name="Wibberg D."/>
            <person name="Schleenbecker U."/>
            <person name="Ruckert C."/>
            <person name="Wolfel R."/>
            <person name="Grass G."/>
        </authorList>
    </citation>
    <scope>NUCLEOTIDE SEQUENCE [LARGE SCALE GENOMIC DNA]</scope>
    <source>
        <strain evidence="1 2">7539</strain>
    </source>
</reference>